<dbReference type="AlphaFoldDB" id="A0AAV6X9F5"/>
<sequence length="354" mass="41652">MVRKEGRAFELEDVIQNSDAYHEFVRARAGSGKRLRECKRQLEQGDMINECYKNFLQCLLNKDQRLEPNAKRKQKDIVSKGNDDSSTEEESDTKYELSLRNLEKKKKSYVVEDEHNGEPLCIEYGVEGTMHCNYEPEARRKTRSGVKKDKGISNQKSYVRENSKLEKKHWQHEGKSQIQEKIGNEIKGKNSRAMICSSSGIKPDYVNDQVYDKGDLSLMVLDYAIVSKEVTSKMLVPSGENFSEYRNQVLNEMRKPYDREEYSKLKHDIEFRKPVERHMDLRNGRGRSYSFNKNGKSLLDHYPDLMRKLREFKNDRRKRLKILRGFFFWLQNVPQEGAFIPWQDPQCLAVVQED</sequence>
<feature type="compositionally biased region" description="Basic and acidic residues" evidence="1">
    <location>
        <begin position="69"/>
        <end position="83"/>
    </location>
</feature>
<keyword evidence="3" id="KW-1185">Reference proteome</keyword>
<dbReference type="PANTHER" id="PTHR34194">
    <property type="entry name" value="F14J8.16 PROTEIN"/>
    <property type="match status" value="1"/>
</dbReference>
<evidence type="ECO:0000313" key="2">
    <source>
        <dbReference type="EMBL" id="KAG8378215.1"/>
    </source>
</evidence>
<dbReference type="Proteomes" id="UP000826271">
    <property type="component" value="Unassembled WGS sequence"/>
</dbReference>
<reference evidence="2" key="1">
    <citation type="submission" date="2019-10" db="EMBL/GenBank/DDBJ databases">
        <authorList>
            <person name="Zhang R."/>
            <person name="Pan Y."/>
            <person name="Wang J."/>
            <person name="Ma R."/>
            <person name="Yu S."/>
        </authorList>
    </citation>
    <scope>NUCLEOTIDE SEQUENCE</scope>
    <source>
        <strain evidence="2">LA-IB0</strain>
        <tissue evidence="2">Leaf</tissue>
    </source>
</reference>
<name>A0AAV6X9F5_9LAMI</name>
<protein>
    <submittedName>
        <fullName evidence="2">Uncharacterized protein</fullName>
    </submittedName>
</protein>
<proteinExistence type="predicted"/>
<evidence type="ECO:0000313" key="3">
    <source>
        <dbReference type="Proteomes" id="UP000826271"/>
    </source>
</evidence>
<dbReference type="PANTHER" id="PTHR34194:SF2">
    <property type="entry name" value="F14J8.16 PROTEIN"/>
    <property type="match status" value="1"/>
</dbReference>
<gene>
    <name evidence="2" type="ORF">BUALT_Bualt08G0114600</name>
</gene>
<accession>A0AAV6X9F5</accession>
<comment type="caution">
    <text evidence="2">The sequence shown here is derived from an EMBL/GenBank/DDBJ whole genome shotgun (WGS) entry which is preliminary data.</text>
</comment>
<dbReference type="EMBL" id="WHWC01000008">
    <property type="protein sequence ID" value="KAG8378215.1"/>
    <property type="molecule type" value="Genomic_DNA"/>
</dbReference>
<organism evidence="2 3">
    <name type="scientific">Buddleja alternifolia</name>
    <dbReference type="NCBI Taxonomy" id="168488"/>
    <lineage>
        <taxon>Eukaryota</taxon>
        <taxon>Viridiplantae</taxon>
        <taxon>Streptophyta</taxon>
        <taxon>Embryophyta</taxon>
        <taxon>Tracheophyta</taxon>
        <taxon>Spermatophyta</taxon>
        <taxon>Magnoliopsida</taxon>
        <taxon>eudicotyledons</taxon>
        <taxon>Gunneridae</taxon>
        <taxon>Pentapetalae</taxon>
        <taxon>asterids</taxon>
        <taxon>lamiids</taxon>
        <taxon>Lamiales</taxon>
        <taxon>Scrophulariaceae</taxon>
        <taxon>Buddlejeae</taxon>
        <taxon>Buddleja</taxon>
    </lineage>
</organism>
<feature type="region of interest" description="Disordered" evidence="1">
    <location>
        <begin position="69"/>
        <end position="95"/>
    </location>
</feature>
<evidence type="ECO:0000256" key="1">
    <source>
        <dbReference type="SAM" id="MobiDB-lite"/>
    </source>
</evidence>